<dbReference type="PROSITE" id="PS50802">
    <property type="entry name" value="OTU"/>
    <property type="match status" value="1"/>
</dbReference>
<name>A0ABD2PYF4_9PLAT</name>
<feature type="compositionally biased region" description="Polar residues" evidence="8">
    <location>
        <begin position="323"/>
        <end position="335"/>
    </location>
</feature>
<proteinExistence type="inferred from homology"/>
<dbReference type="Gene3D" id="3.90.70.80">
    <property type="match status" value="1"/>
</dbReference>
<evidence type="ECO:0000256" key="8">
    <source>
        <dbReference type="SAM" id="MobiDB-lite"/>
    </source>
</evidence>
<evidence type="ECO:0000313" key="10">
    <source>
        <dbReference type="EMBL" id="KAL3312309.1"/>
    </source>
</evidence>
<organism evidence="10 11">
    <name type="scientific">Cichlidogyrus casuarinus</name>
    <dbReference type="NCBI Taxonomy" id="1844966"/>
    <lineage>
        <taxon>Eukaryota</taxon>
        <taxon>Metazoa</taxon>
        <taxon>Spiralia</taxon>
        <taxon>Lophotrochozoa</taxon>
        <taxon>Platyhelminthes</taxon>
        <taxon>Monogenea</taxon>
        <taxon>Monopisthocotylea</taxon>
        <taxon>Dactylogyridea</taxon>
        <taxon>Ancyrocephalidae</taxon>
        <taxon>Cichlidogyrus</taxon>
    </lineage>
</organism>
<keyword evidence="4" id="KW-0645">Protease</keyword>
<dbReference type="EC" id="3.4.19.12" evidence="3"/>
<dbReference type="CDD" id="cd22752">
    <property type="entry name" value="OTU_OTUD5-like"/>
    <property type="match status" value="1"/>
</dbReference>
<evidence type="ECO:0000256" key="2">
    <source>
        <dbReference type="ARBA" id="ARBA00010407"/>
    </source>
</evidence>
<accession>A0ABD2PYF4</accession>
<dbReference type="AlphaFoldDB" id="A0ABD2PYF4"/>
<dbReference type="Proteomes" id="UP001626550">
    <property type="component" value="Unassembled WGS sequence"/>
</dbReference>
<reference evidence="10 11" key="1">
    <citation type="submission" date="2024-11" db="EMBL/GenBank/DDBJ databases">
        <title>Adaptive evolution of stress response genes in parasites aligns with host niche diversity.</title>
        <authorList>
            <person name="Hahn C."/>
            <person name="Resl P."/>
        </authorList>
    </citation>
    <scope>NUCLEOTIDE SEQUENCE [LARGE SCALE GENOMIC DNA]</scope>
    <source>
        <strain evidence="10">EGGRZ-B1_66</strain>
        <tissue evidence="10">Body</tissue>
    </source>
</reference>
<dbReference type="InterPro" id="IPR038765">
    <property type="entry name" value="Papain-like_cys_pep_sf"/>
</dbReference>
<evidence type="ECO:0000256" key="3">
    <source>
        <dbReference type="ARBA" id="ARBA00012759"/>
    </source>
</evidence>
<dbReference type="GO" id="GO:0004843">
    <property type="term" value="F:cysteine-type deubiquitinase activity"/>
    <property type="evidence" value="ECO:0007669"/>
    <property type="project" value="UniProtKB-EC"/>
</dbReference>
<dbReference type="SUPFAM" id="SSF54001">
    <property type="entry name" value="Cysteine proteinases"/>
    <property type="match status" value="1"/>
</dbReference>
<keyword evidence="5" id="KW-0833">Ubl conjugation pathway</keyword>
<protein>
    <recommendedName>
        <fullName evidence="3">ubiquitinyl hydrolase 1</fullName>
        <ecNumber evidence="3">3.4.19.12</ecNumber>
    </recommendedName>
    <alternativeName>
        <fullName evidence="7">Deubiquitinating enzyme A</fullName>
    </alternativeName>
</protein>
<dbReference type="PANTHER" id="PTHR12419">
    <property type="entry name" value="OTU DOMAIN CONTAINING PROTEIN"/>
    <property type="match status" value="1"/>
</dbReference>
<sequence>MTIKNRKDRPKHDNVDRSKDLDIPAHQIFGDEEKHDLIRKQVCDYMLKNREHFSPYVTEDFDHYIARKQHPNCHGNHVEIQAIAELYSRPVEIYRDNIEPVNVFHAEYRNSFPIRLSYHGHVHYNSIIDPYNPTFGQGLGMPNYQPGLPEPQLVQKAIVESEDALIEDAMLRDKLLETDQLEIEHRIEDQVMRESYYEYLKTYQKSGGDRGTSSSRVSPKVSHAQPKSPLPLATNSEEKPLSPKMKLVCREDAHKASASNWRESSPVVGPSLDEALLSNIPPEMLDMDEDALMAVVLDQSRHEYVQSLNAKNKHRSISRESSPEASDGPSASNRP</sequence>
<dbReference type="Pfam" id="PF02338">
    <property type="entry name" value="OTU"/>
    <property type="match status" value="1"/>
</dbReference>
<evidence type="ECO:0000256" key="1">
    <source>
        <dbReference type="ARBA" id="ARBA00000707"/>
    </source>
</evidence>
<gene>
    <name evidence="10" type="primary">OTUD5</name>
    <name evidence="10" type="ORF">Ciccas_009100</name>
</gene>
<feature type="region of interest" description="Disordered" evidence="8">
    <location>
        <begin position="1"/>
        <end position="20"/>
    </location>
</feature>
<dbReference type="GO" id="GO:0006508">
    <property type="term" value="P:proteolysis"/>
    <property type="evidence" value="ECO:0007669"/>
    <property type="project" value="UniProtKB-KW"/>
</dbReference>
<evidence type="ECO:0000256" key="7">
    <source>
        <dbReference type="ARBA" id="ARBA00033460"/>
    </source>
</evidence>
<dbReference type="InterPro" id="IPR003323">
    <property type="entry name" value="OTU_dom"/>
</dbReference>
<evidence type="ECO:0000256" key="4">
    <source>
        <dbReference type="ARBA" id="ARBA00022670"/>
    </source>
</evidence>
<comment type="catalytic activity">
    <reaction evidence="1">
        <text>Thiol-dependent hydrolysis of ester, thioester, amide, peptide and isopeptide bonds formed by the C-terminal Gly of ubiquitin (a 76-residue protein attached to proteins as an intracellular targeting signal).</text>
        <dbReference type="EC" id="3.4.19.12"/>
    </reaction>
</comment>
<dbReference type="InterPro" id="IPR050704">
    <property type="entry name" value="Peptidase_C85-like"/>
</dbReference>
<evidence type="ECO:0000259" key="9">
    <source>
        <dbReference type="PROSITE" id="PS50802"/>
    </source>
</evidence>
<evidence type="ECO:0000256" key="5">
    <source>
        <dbReference type="ARBA" id="ARBA00022786"/>
    </source>
</evidence>
<dbReference type="PANTHER" id="PTHR12419:SF4">
    <property type="entry name" value="OTU DOMAIN-CONTAINING PROTEIN 5"/>
    <property type="match status" value="1"/>
</dbReference>
<comment type="caution">
    <text evidence="10">The sequence shown here is derived from an EMBL/GenBank/DDBJ whole genome shotgun (WGS) entry which is preliminary data.</text>
</comment>
<dbReference type="EMBL" id="JBJKFK010001753">
    <property type="protein sequence ID" value="KAL3312309.1"/>
    <property type="molecule type" value="Genomic_DNA"/>
</dbReference>
<feature type="region of interest" description="Disordered" evidence="8">
    <location>
        <begin position="306"/>
        <end position="335"/>
    </location>
</feature>
<comment type="similarity">
    <text evidence="2">Belongs to the peptidase C85 family.</text>
</comment>
<feature type="compositionally biased region" description="Basic and acidic residues" evidence="8">
    <location>
        <begin position="10"/>
        <end position="20"/>
    </location>
</feature>
<feature type="region of interest" description="Disordered" evidence="8">
    <location>
        <begin position="204"/>
        <end position="242"/>
    </location>
</feature>
<keyword evidence="6" id="KW-0378">Hydrolase</keyword>
<feature type="domain" description="OTU" evidence="9">
    <location>
        <begin position="1"/>
        <end position="130"/>
    </location>
</feature>
<keyword evidence="11" id="KW-1185">Reference proteome</keyword>
<evidence type="ECO:0000256" key="6">
    <source>
        <dbReference type="ARBA" id="ARBA00022801"/>
    </source>
</evidence>
<evidence type="ECO:0000313" key="11">
    <source>
        <dbReference type="Proteomes" id="UP001626550"/>
    </source>
</evidence>